<organism evidence="4 5">
    <name type="scientific">Polypterus senegalus</name>
    <name type="common">Senegal bichir</name>
    <dbReference type="NCBI Taxonomy" id="55291"/>
    <lineage>
        <taxon>Eukaryota</taxon>
        <taxon>Metazoa</taxon>
        <taxon>Chordata</taxon>
        <taxon>Craniata</taxon>
        <taxon>Vertebrata</taxon>
        <taxon>Euteleostomi</taxon>
        <taxon>Actinopterygii</taxon>
        <taxon>Polypteriformes</taxon>
        <taxon>Polypteridae</taxon>
        <taxon>Polypterus</taxon>
    </lineage>
</organism>
<feature type="transmembrane region" description="Helical" evidence="2">
    <location>
        <begin position="695"/>
        <end position="716"/>
    </location>
</feature>
<feature type="transmembrane region" description="Helical" evidence="2">
    <location>
        <begin position="1731"/>
        <end position="1755"/>
    </location>
</feature>
<dbReference type="SMART" id="SM00407">
    <property type="entry name" value="IGc1"/>
    <property type="match status" value="15"/>
</dbReference>
<feature type="domain" description="Ig-like" evidence="3">
    <location>
        <begin position="2216"/>
        <end position="2326"/>
    </location>
</feature>
<dbReference type="SMART" id="SM00409">
    <property type="entry name" value="IG"/>
    <property type="match status" value="4"/>
</dbReference>
<dbReference type="EMBL" id="JAATIS010003638">
    <property type="protein sequence ID" value="KAG2464707.1"/>
    <property type="molecule type" value="Genomic_DNA"/>
</dbReference>
<dbReference type="Gene3D" id="2.60.40.10">
    <property type="entry name" value="Immunoglobulins"/>
    <property type="match status" value="19"/>
</dbReference>
<feature type="domain" description="Ig-like" evidence="3">
    <location>
        <begin position="480"/>
        <end position="591"/>
    </location>
</feature>
<feature type="domain" description="Ig-like" evidence="3">
    <location>
        <begin position="1523"/>
        <end position="1630"/>
    </location>
</feature>
<evidence type="ECO:0000256" key="2">
    <source>
        <dbReference type="SAM" id="Phobius"/>
    </source>
</evidence>
<keyword evidence="2" id="KW-0472">Membrane</keyword>
<dbReference type="PROSITE" id="PS50835">
    <property type="entry name" value="IG_LIKE"/>
    <property type="match status" value="17"/>
</dbReference>
<dbReference type="InterPro" id="IPR007110">
    <property type="entry name" value="Ig-like_dom"/>
</dbReference>
<dbReference type="InterPro" id="IPR013783">
    <property type="entry name" value="Ig-like_fold"/>
</dbReference>
<evidence type="ECO:0000313" key="4">
    <source>
        <dbReference type="EMBL" id="KAG2464707.1"/>
    </source>
</evidence>
<feature type="domain" description="Ig-like" evidence="3">
    <location>
        <begin position="1186"/>
        <end position="1290"/>
    </location>
</feature>
<keyword evidence="1" id="KW-0393">Immunoglobulin domain</keyword>
<evidence type="ECO:0000259" key="3">
    <source>
        <dbReference type="PROSITE" id="PS50835"/>
    </source>
</evidence>
<feature type="domain" description="Ig-like" evidence="3">
    <location>
        <begin position="256"/>
        <end position="359"/>
    </location>
</feature>
<feature type="domain" description="Ig-like" evidence="3">
    <location>
        <begin position="1984"/>
        <end position="2093"/>
    </location>
</feature>
<reference evidence="4 5" key="1">
    <citation type="journal article" date="2021" name="Cell">
        <title>Tracing the genetic footprints of vertebrate landing in non-teleost ray-finned fishes.</title>
        <authorList>
            <person name="Bi X."/>
            <person name="Wang K."/>
            <person name="Yang L."/>
            <person name="Pan H."/>
            <person name="Jiang H."/>
            <person name="Wei Q."/>
            <person name="Fang M."/>
            <person name="Yu H."/>
            <person name="Zhu C."/>
            <person name="Cai Y."/>
            <person name="He Y."/>
            <person name="Gan X."/>
            <person name="Zeng H."/>
            <person name="Yu D."/>
            <person name="Zhu Y."/>
            <person name="Jiang H."/>
            <person name="Qiu Q."/>
            <person name="Yang H."/>
            <person name="Zhang Y.E."/>
            <person name="Wang W."/>
            <person name="Zhu M."/>
            <person name="He S."/>
            <person name="Zhang G."/>
        </authorList>
    </citation>
    <scope>NUCLEOTIDE SEQUENCE [LARGE SCALE GENOMIC DNA]</scope>
    <source>
        <strain evidence="4">Bchr_013</strain>
    </source>
</reference>
<evidence type="ECO:0000256" key="1">
    <source>
        <dbReference type="ARBA" id="ARBA00023319"/>
    </source>
</evidence>
<keyword evidence="2" id="KW-0812">Transmembrane</keyword>
<name>A0A8X7XAS6_POLSE</name>
<feature type="domain" description="Ig-like" evidence="3">
    <location>
        <begin position="2105"/>
        <end position="2213"/>
    </location>
</feature>
<feature type="domain" description="Ig-like" evidence="3">
    <location>
        <begin position="137"/>
        <end position="251"/>
    </location>
</feature>
<feature type="non-terminal residue" evidence="4">
    <location>
        <position position="1"/>
    </location>
</feature>
<keyword evidence="5" id="KW-1185">Reference proteome</keyword>
<dbReference type="Pfam" id="PF07686">
    <property type="entry name" value="V-set"/>
    <property type="match status" value="1"/>
</dbReference>
<feature type="domain" description="Ig-like" evidence="3">
    <location>
        <begin position="35"/>
        <end position="132"/>
    </location>
</feature>
<feature type="domain" description="Ig-like" evidence="3">
    <location>
        <begin position="2332"/>
        <end position="2417"/>
    </location>
</feature>
<dbReference type="InterPro" id="IPR003599">
    <property type="entry name" value="Ig_sub"/>
</dbReference>
<comment type="caution">
    <text evidence="4">The sequence shown here is derived from an EMBL/GenBank/DDBJ whole genome shotgun (WGS) entry which is preliminary data.</text>
</comment>
<feature type="domain" description="Ig-like" evidence="3">
    <location>
        <begin position="1298"/>
        <end position="1335"/>
    </location>
</feature>
<feature type="domain" description="Ig-like" evidence="3">
    <location>
        <begin position="1635"/>
        <end position="1725"/>
    </location>
</feature>
<dbReference type="Pfam" id="PF07654">
    <property type="entry name" value="C1-set"/>
    <property type="match status" value="15"/>
</dbReference>
<dbReference type="InterPro" id="IPR036179">
    <property type="entry name" value="Ig-like_dom_sf"/>
</dbReference>
<dbReference type="PANTHER" id="PTHR23411">
    <property type="entry name" value="TAPASIN"/>
    <property type="match status" value="1"/>
</dbReference>
<feature type="domain" description="Ig-like" evidence="3">
    <location>
        <begin position="596"/>
        <end position="686"/>
    </location>
</feature>
<evidence type="ECO:0000313" key="5">
    <source>
        <dbReference type="Proteomes" id="UP000886611"/>
    </source>
</evidence>
<protein>
    <submittedName>
        <fullName evidence="4">TPSNR protein</fullName>
    </submittedName>
</protein>
<gene>
    <name evidence="4" type="primary">Tapbpl_2</name>
    <name evidence="4" type="ORF">GTO96_0002094</name>
</gene>
<feature type="non-terminal residue" evidence="4">
    <location>
        <position position="2417"/>
    </location>
</feature>
<dbReference type="PROSITE" id="PS00290">
    <property type="entry name" value="IG_MHC"/>
    <property type="match status" value="5"/>
</dbReference>
<dbReference type="InterPro" id="IPR003006">
    <property type="entry name" value="Ig/MHC_CS"/>
</dbReference>
<dbReference type="InterPro" id="IPR003597">
    <property type="entry name" value="Ig_C1-set"/>
</dbReference>
<dbReference type="Proteomes" id="UP000886611">
    <property type="component" value="Unassembled WGS sequence"/>
</dbReference>
<sequence length="2417" mass="271151">MSRLSSSRVVSVGPGQRPSPFSLSLFLSAGISRTPELSDIQAHFSQFGQPCTLSCTLSNFYPKDLEVSWLKISKGQEESIKKVTNHGPSMQDEAFELLSQAQFTPQNLKDLEDVEFICRVKHEGKTTEKKCGEKQIPGLQRRPLVSDIRLVKCDGVGQSCTLSCSIKDFYSKDITVTWQRRDMKTGGVVSAKTTEWKADINKGKPEVEDNAYRLDSQVTFTPRTLSDLEDVEYICKVEHESLPSPVEKYIGKIQLPGISRTPELSDIQAHFSQFGQPCTLSCTLSNFYPKDLEVSWLKISKGQEESIKKVTNHGPSMQDEAFELLSQAQFTPQNLKDLEDVEFICRVKHEGKTTEKKCGEKQIPGLQRRPLVSDIRLVKCDGVGQSCTLSCSIKDFYPKDITVTWSKRDMKTGGVVSARSAKWKSDISKGKPEVEDNAYRLDSQVTFTPSDLGDVEYICQVEHKSLKGPLERRYKMLPVPGSQAKVSVFSSQPNVVALRHTDVVLPCSFSVSPGPIDLRRVTVTWNQYGFLVAKFENGDTTSRHETTLFEENLGEGNASLLLRSIVKRDEGQYECEVSYAGEKGSASLALTIQVPPEVVLHPESVHLLTQHCVTCSAQNFYPKQINFIWTMSDVTKMPFNTTEPHLNPDGTYNSESVYCFTPTSRDGLTCEVQHEALKEPLRRSVTYVGLTGGEMALIVIAVILVLLLLLAVFWFFSVSLSPLVPLKLVQGDLGSVKCTLTGWRLGLVTQQWFINDQEVKLDNQQRDCEDVASVPLNSPSGCHLKTDPPKEGFFRTETPVTLQFLPTRADHEGAVCRCRVRHRLTRRSVERTVTLRPIFIRPQLSDIENVSQDSDTDVKLQVRADEFHPKDINFTWSVGGGEVTSESVNPPEITENNNGTSSAVSVCSVPLSDVQEPGFKASVVIEHESVGKMEKTVTGDTPGIDGRPLLSDIEMLRFTKVGEPCTLSCTISRFFPKALTVTWLRVRAEGGHQPVTAGSPEWKATVTTSHPERRNNTYEVTSEVQFTPNSLSEVEEMTYICRVGHGTLMGKTKEKKSSKLELAADSRRPRVSDVQIHFTEFRQPCTLTCTVWDFYPKEINVTWMRRHKGTQRTVKAETREWGAAVSHYGPVLRGNKYSLVSQATFTPQTLIDLEDMEFICRVDHETVMGRHIEKICSEIPGLHHRPVMSDIQVTEFKGLGQECTLSCSIQDFYPKDIRVTWHCHTARLRGSDIRTLPCDPQRGEQSYQLESKAIFTPRTLSDLEDVKYICVVKHETLREDTMERSSEKLNIPALRGPPTVSDIQASEFKGLGKPCTLSCSIQNFYPKDIKVTWLRVSGEGQKEIQAHPVTSVRGDRDYGVEAVAEFTPRTLSDLLDSDCVCVVHHEASDKPVERSLGKGFLKGVTCEPTVSDVQVHFTEFGQRCTLTCVISGFYPKEIKVTWMRRQKGRQRTVEAGKGDWKPTISQYGPSVTDTGYLLVCQAEFTPQTLSDVEDMEFICRVEHKATMKTPVERSCSVIAGSQAGVTVLTSQREIVALRDSDVILPCSFSVSPGTMDLKLLTVSWSHYGFVIAKFEKGEVTAREEATLSEQNIRQGNASLLLTSIVKRDEGQYECEVKHAKQEGAASMALIIQLPPEVLLLPESVHLLTEQHLTCSAKNFYPKKISFLWTRSGEAVTPFNTTESQRNPDGTYNSLSVYRFTPVSRDHLTCEVQHEGLKEPLRRSVTYEGLTGIEVALIVIAVIIFLLLLLLLFWFFSVSLSPLVPLKLVQGDLGSVKCTLTGWRLGLVTQHWFINDQEVILDNQQRDCEDVASVPLNSPSGYHLKTDPPKEGFFRTETPVTLQFTPTLADHKGAVCRCHVRHRLTWRSVERTVTLRPIFIRPQLSDIENVSQDSDTDVKLQVRADEFHPKDINFTWSVGGREVTSESADITDNNNGTSSAVSVCSVPLSEVQEPGFKASVVIEHESVGKVEKTVTGDTPGIDGRPLLSDIEMLRFTKVGEPCTLSCTISRFFPKALTVTWLRVRAEGGHQPVTAGSPEWKATVTTSHPERRNNTYEVTSEVQFTPNSLTEVEEMTYICRVGHGTLMGITKEKTSGKLELTADSRRPRLSDVQIHFTEFRQPCTLTCNVSDFYPKDINVTWMRRHKGTQETVKAETREWGAAVSQCGPVLTGNKYSLVSQARFTPQTLSDLEDMEFICRVDHEALMGKPTEKICSEIPGLHNRPVMSDIQVTEFKGLGQDCTLSCSIQDFYPKDIRVTWHCHRAGKMGPDIRTLQCDPQAGERSYQLESKAIFTPRTLSDLEDVKYICRVKHKTLREDTMERSNMQMSRWDGLGQSCMLSCSILNFYPKETEVTWLRRDTMESSEVTAGTKEWRADVRTSIPKLEDLSYRVDSAVTFSPRTPGDVDNMEYICRVTHKSR</sequence>
<feature type="domain" description="Ig-like" evidence="3">
    <location>
        <begin position="1408"/>
        <end position="1516"/>
    </location>
</feature>
<dbReference type="SUPFAM" id="SSF48726">
    <property type="entry name" value="Immunoglobulin"/>
    <property type="match status" value="19"/>
</dbReference>
<dbReference type="InterPro" id="IPR013106">
    <property type="entry name" value="Ig_V-set"/>
</dbReference>
<feature type="domain" description="Ig-like" evidence="3">
    <location>
        <begin position="1069"/>
        <end position="1177"/>
    </location>
</feature>
<proteinExistence type="predicted"/>
<accession>A0A8X7XAS6</accession>
<keyword evidence="2" id="KW-1133">Transmembrane helix</keyword>
<dbReference type="InterPro" id="IPR050380">
    <property type="entry name" value="Immune_Resp_Modulators"/>
</dbReference>
<feature type="domain" description="Ig-like" evidence="3">
    <location>
        <begin position="364"/>
        <end position="475"/>
    </location>
</feature>
<feature type="domain" description="Ig-like" evidence="3">
    <location>
        <begin position="948"/>
        <end position="1058"/>
    </location>
</feature>
<dbReference type="CDD" id="cd00098">
    <property type="entry name" value="IgC1"/>
    <property type="match status" value="9"/>
</dbReference>